<reference evidence="9" key="5">
    <citation type="submission" date="2015-06" db="UniProtKB">
        <authorList>
            <consortium name="EnsemblFungi"/>
        </authorList>
    </citation>
    <scope>IDENTIFICATION</scope>
    <source>
        <strain evidence="9">ATCC 64411</strain>
    </source>
</reference>
<dbReference type="PROSITE" id="PS51892">
    <property type="entry name" value="SUBTILASE"/>
    <property type="match status" value="1"/>
</dbReference>
<dbReference type="PANTHER" id="PTHR43806:SF11">
    <property type="entry name" value="CEREVISIN-RELATED"/>
    <property type="match status" value="1"/>
</dbReference>
<dbReference type="VEuPathDB" id="FungiDB:MAPG_08397"/>
<dbReference type="GO" id="GO:0006508">
    <property type="term" value="P:proteolysis"/>
    <property type="evidence" value="ECO:0007669"/>
    <property type="project" value="UniProtKB-KW"/>
</dbReference>
<feature type="domain" description="DUF7580" evidence="7">
    <location>
        <begin position="213"/>
        <end position="573"/>
    </location>
</feature>
<dbReference type="AlphaFoldDB" id="A0A0C4E793"/>
<protein>
    <submittedName>
        <fullName evidence="8 9">Uncharacterized protein</fullName>
    </submittedName>
</protein>
<dbReference type="PRINTS" id="PR00723">
    <property type="entry name" value="SUBTILISIN"/>
</dbReference>
<accession>A0A0C4E793</accession>
<dbReference type="EMBL" id="GL876973">
    <property type="protein sequence ID" value="KLU89426.1"/>
    <property type="molecule type" value="Genomic_DNA"/>
</dbReference>
<evidence type="ECO:0000256" key="4">
    <source>
        <dbReference type="ARBA" id="ARBA00022825"/>
    </source>
</evidence>
<feature type="domain" description="Peptidase S8/S53" evidence="6">
    <location>
        <begin position="674"/>
        <end position="913"/>
    </location>
</feature>
<evidence type="ECO:0000313" key="9">
    <source>
        <dbReference type="EnsemblFungi" id="MAPG_08397T0"/>
    </source>
</evidence>
<dbReference type="InterPro" id="IPR056002">
    <property type="entry name" value="DUF7580"/>
</dbReference>
<dbReference type="Pfam" id="PF00082">
    <property type="entry name" value="Peptidase_S8"/>
    <property type="match status" value="1"/>
</dbReference>
<dbReference type="InterPro" id="IPR000209">
    <property type="entry name" value="Peptidase_S8/S53_dom"/>
</dbReference>
<dbReference type="InterPro" id="IPR036852">
    <property type="entry name" value="Peptidase_S8/S53_dom_sf"/>
</dbReference>
<evidence type="ECO:0000259" key="6">
    <source>
        <dbReference type="Pfam" id="PF00082"/>
    </source>
</evidence>
<evidence type="ECO:0000313" key="10">
    <source>
        <dbReference type="Proteomes" id="UP000011715"/>
    </source>
</evidence>
<dbReference type="GO" id="GO:0004252">
    <property type="term" value="F:serine-type endopeptidase activity"/>
    <property type="evidence" value="ECO:0007669"/>
    <property type="project" value="UniProtKB-UniRule"/>
</dbReference>
<dbReference type="PROSITE" id="PS00136">
    <property type="entry name" value="SUBTILASE_ASP"/>
    <property type="match status" value="1"/>
</dbReference>
<dbReference type="EMBL" id="ADBL01002028">
    <property type="status" value="NOT_ANNOTATED_CDS"/>
    <property type="molecule type" value="Genomic_DNA"/>
</dbReference>
<comment type="similarity">
    <text evidence="1 5">Belongs to the peptidase S8 family.</text>
</comment>
<dbReference type="eggNOG" id="ENOG502RN25">
    <property type="taxonomic scope" value="Eukaryota"/>
</dbReference>
<dbReference type="InterPro" id="IPR015500">
    <property type="entry name" value="Peptidase_S8_subtilisin-rel"/>
</dbReference>
<keyword evidence="2 5" id="KW-0645">Protease</keyword>
<feature type="active site" description="Charge relay system" evidence="5">
    <location>
        <position position="727"/>
    </location>
</feature>
<evidence type="ECO:0000256" key="5">
    <source>
        <dbReference type="PROSITE-ProRule" id="PRU01240"/>
    </source>
</evidence>
<dbReference type="Pfam" id="PF24476">
    <property type="entry name" value="DUF7580"/>
    <property type="match status" value="1"/>
</dbReference>
<keyword evidence="3 5" id="KW-0378">Hydrolase</keyword>
<dbReference type="CDD" id="cd00306">
    <property type="entry name" value="Peptidases_S8_S53"/>
    <property type="match status" value="1"/>
</dbReference>
<gene>
    <name evidence="8" type="ORF">MAPG_08397</name>
</gene>
<reference evidence="8" key="1">
    <citation type="submission" date="2010-05" db="EMBL/GenBank/DDBJ databases">
        <title>The Genome Sequence of Magnaporthe poae strain ATCC 64411.</title>
        <authorList>
            <consortium name="The Broad Institute Genome Sequencing Platform"/>
            <consortium name="Broad Institute Genome Sequencing Center for Infectious Disease"/>
            <person name="Ma L.-J."/>
            <person name="Dead R."/>
            <person name="Young S."/>
            <person name="Zeng Q."/>
            <person name="Koehrsen M."/>
            <person name="Alvarado L."/>
            <person name="Berlin A."/>
            <person name="Chapman S.B."/>
            <person name="Chen Z."/>
            <person name="Freedman E."/>
            <person name="Gellesch M."/>
            <person name="Goldberg J."/>
            <person name="Griggs A."/>
            <person name="Gujja S."/>
            <person name="Heilman E.R."/>
            <person name="Heiman D."/>
            <person name="Hepburn T."/>
            <person name="Howarth C."/>
            <person name="Jen D."/>
            <person name="Larson L."/>
            <person name="Mehta T."/>
            <person name="Neiman D."/>
            <person name="Pearson M."/>
            <person name="Roberts A."/>
            <person name="Saif S."/>
            <person name="Shea T."/>
            <person name="Shenoy N."/>
            <person name="Sisk P."/>
            <person name="Stolte C."/>
            <person name="Sykes S."/>
            <person name="Walk T."/>
            <person name="White J."/>
            <person name="Yandava C."/>
            <person name="Haas B."/>
            <person name="Nusbaum C."/>
            <person name="Birren B."/>
        </authorList>
    </citation>
    <scope>NUCLEOTIDE SEQUENCE</scope>
    <source>
        <strain evidence="8">ATCC 64411</strain>
    </source>
</reference>
<dbReference type="Gene3D" id="3.40.50.200">
    <property type="entry name" value="Peptidase S8/S53 domain"/>
    <property type="match status" value="1"/>
</dbReference>
<evidence type="ECO:0000259" key="7">
    <source>
        <dbReference type="Pfam" id="PF24476"/>
    </source>
</evidence>
<name>A0A0C4E793_MAGP6</name>
<evidence type="ECO:0000256" key="2">
    <source>
        <dbReference type="ARBA" id="ARBA00022670"/>
    </source>
</evidence>
<organism evidence="9 10">
    <name type="scientific">Magnaporthiopsis poae (strain ATCC 64411 / 73-15)</name>
    <name type="common">Kentucky bluegrass fungus</name>
    <name type="synonym">Magnaporthe poae</name>
    <dbReference type="NCBI Taxonomy" id="644358"/>
    <lineage>
        <taxon>Eukaryota</taxon>
        <taxon>Fungi</taxon>
        <taxon>Dikarya</taxon>
        <taxon>Ascomycota</taxon>
        <taxon>Pezizomycotina</taxon>
        <taxon>Sordariomycetes</taxon>
        <taxon>Sordariomycetidae</taxon>
        <taxon>Magnaporthales</taxon>
        <taxon>Magnaporthaceae</taxon>
        <taxon>Magnaporthiopsis</taxon>
    </lineage>
</organism>
<dbReference type="InterPro" id="IPR023827">
    <property type="entry name" value="Peptidase_S8_Asp-AS"/>
</dbReference>
<feature type="active site" description="Charge relay system" evidence="5">
    <location>
        <position position="886"/>
    </location>
</feature>
<reference evidence="10" key="2">
    <citation type="submission" date="2010-05" db="EMBL/GenBank/DDBJ databases">
        <title>The genome sequence of Magnaporthe poae strain ATCC 64411.</title>
        <authorList>
            <person name="Ma L.-J."/>
            <person name="Dead R."/>
            <person name="Young S."/>
            <person name="Zeng Q."/>
            <person name="Koehrsen M."/>
            <person name="Alvarado L."/>
            <person name="Berlin A."/>
            <person name="Chapman S.B."/>
            <person name="Chen Z."/>
            <person name="Freedman E."/>
            <person name="Gellesch M."/>
            <person name="Goldberg J."/>
            <person name="Griggs A."/>
            <person name="Gujja S."/>
            <person name="Heilman E.R."/>
            <person name="Heiman D."/>
            <person name="Hepburn T."/>
            <person name="Howarth C."/>
            <person name="Jen D."/>
            <person name="Larson L."/>
            <person name="Mehta T."/>
            <person name="Neiman D."/>
            <person name="Pearson M."/>
            <person name="Roberts A."/>
            <person name="Saif S."/>
            <person name="Shea T."/>
            <person name="Shenoy N."/>
            <person name="Sisk P."/>
            <person name="Stolte C."/>
            <person name="Sykes S."/>
            <person name="Walk T."/>
            <person name="White J."/>
            <person name="Yandava C."/>
            <person name="Haas B."/>
            <person name="Nusbaum C."/>
            <person name="Birren B."/>
        </authorList>
    </citation>
    <scope>NUCLEOTIDE SEQUENCE [LARGE SCALE GENOMIC DNA]</scope>
    <source>
        <strain evidence="10">ATCC 64411 / 73-15</strain>
    </source>
</reference>
<dbReference type="Proteomes" id="UP000011715">
    <property type="component" value="Unassembled WGS sequence"/>
</dbReference>
<evidence type="ECO:0000256" key="3">
    <source>
        <dbReference type="ARBA" id="ARBA00022801"/>
    </source>
</evidence>
<reference evidence="9" key="4">
    <citation type="journal article" date="2015" name="G3 (Bethesda)">
        <title>Genome sequences of three phytopathogenic species of the Magnaporthaceae family of fungi.</title>
        <authorList>
            <person name="Okagaki L.H."/>
            <person name="Nunes C.C."/>
            <person name="Sailsbery J."/>
            <person name="Clay B."/>
            <person name="Brown D."/>
            <person name="John T."/>
            <person name="Oh Y."/>
            <person name="Young N."/>
            <person name="Fitzgerald M."/>
            <person name="Haas B.J."/>
            <person name="Zeng Q."/>
            <person name="Young S."/>
            <person name="Adiconis X."/>
            <person name="Fan L."/>
            <person name="Levin J.Z."/>
            <person name="Mitchell T.K."/>
            <person name="Okubara P.A."/>
            <person name="Farman M.L."/>
            <person name="Kohn L.M."/>
            <person name="Birren B."/>
            <person name="Ma L.-J."/>
            <person name="Dean R.A."/>
        </authorList>
    </citation>
    <scope>NUCLEOTIDE SEQUENCE</scope>
    <source>
        <strain evidence="9">ATCC 64411 / 73-15</strain>
    </source>
</reference>
<dbReference type="PANTHER" id="PTHR43806">
    <property type="entry name" value="PEPTIDASE S8"/>
    <property type="match status" value="1"/>
</dbReference>
<dbReference type="OrthoDB" id="206201at2759"/>
<proteinExistence type="inferred from homology"/>
<dbReference type="STRING" id="644358.A0A0C4E793"/>
<evidence type="ECO:0000256" key="1">
    <source>
        <dbReference type="ARBA" id="ARBA00011073"/>
    </source>
</evidence>
<reference evidence="8" key="3">
    <citation type="submission" date="2011-03" db="EMBL/GenBank/DDBJ databases">
        <title>Annotation of Magnaporthe poae ATCC 64411.</title>
        <authorList>
            <person name="Ma L.-J."/>
            <person name="Dead R."/>
            <person name="Young S.K."/>
            <person name="Zeng Q."/>
            <person name="Gargeya S."/>
            <person name="Fitzgerald M."/>
            <person name="Haas B."/>
            <person name="Abouelleil A."/>
            <person name="Alvarado L."/>
            <person name="Arachchi H.M."/>
            <person name="Berlin A."/>
            <person name="Brown A."/>
            <person name="Chapman S.B."/>
            <person name="Chen Z."/>
            <person name="Dunbar C."/>
            <person name="Freedman E."/>
            <person name="Gearin G."/>
            <person name="Gellesch M."/>
            <person name="Goldberg J."/>
            <person name="Griggs A."/>
            <person name="Gujja S."/>
            <person name="Heiman D."/>
            <person name="Howarth C."/>
            <person name="Larson L."/>
            <person name="Lui A."/>
            <person name="MacDonald P.J.P."/>
            <person name="Mehta T."/>
            <person name="Montmayeur A."/>
            <person name="Murphy C."/>
            <person name="Neiman D."/>
            <person name="Pearson M."/>
            <person name="Priest M."/>
            <person name="Roberts A."/>
            <person name="Saif S."/>
            <person name="Shea T."/>
            <person name="Shenoy N."/>
            <person name="Sisk P."/>
            <person name="Stolte C."/>
            <person name="Sykes S."/>
            <person name="Yandava C."/>
            <person name="Wortman J."/>
            <person name="Nusbaum C."/>
            <person name="Birren B."/>
        </authorList>
    </citation>
    <scope>NUCLEOTIDE SEQUENCE</scope>
    <source>
        <strain evidence="8">ATCC 64411</strain>
    </source>
</reference>
<dbReference type="EnsemblFungi" id="MAPG_08397T0">
    <property type="protein sequence ID" value="MAPG_08397T0"/>
    <property type="gene ID" value="MAPG_08397"/>
</dbReference>
<evidence type="ECO:0000313" key="8">
    <source>
        <dbReference type="EMBL" id="KLU89426.1"/>
    </source>
</evidence>
<dbReference type="InterPro" id="IPR050131">
    <property type="entry name" value="Peptidase_S8_subtilisin-like"/>
</dbReference>
<dbReference type="SUPFAM" id="SSF52743">
    <property type="entry name" value="Subtilisin-like"/>
    <property type="match status" value="1"/>
</dbReference>
<keyword evidence="10" id="KW-1185">Reference proteome</keyword>
<feature type="active site" description="Charge relay system" evidence="5">
    <location>
        <position position="680"/>
    </location>
</feature>
<sequence>MTSMEENWLGESIEFRLVNRLCRLCYGRLAPPTYGRAKVTSRRRNGAKSFEIELRKALRRPSDLDLLLGLDPEDDDEDIKEAQELLCDLCVVFDSLSSHHPPVWDSFLNSRQGKGMKYPKFRALLVHLEGSDTGQQIEAVSGHDANPAWRLFALLSEAHMEKTSRVLKRFNVFLDQLSLSKAEVDDLAGAAVTEPPPQPPHQNPVGGGIRNRFRHAEAAIKAIFSRLSKCEHNATKAHDILIQLPAVRDIISQDNRSPDSDLELFLSACADSSQWQEAQVVHKSNRCDSTESSICDAIKEALFLSGGLEFHIQDQLTDISENDFLIPSYDYVKPRHGRLKPCKTLWDLLDSGTLSRVRLATHFLSTTEVRLISADERRELAIQLLYGLVMCLRYGCTIATWDSKRVFVLADADGRQHAVATFPHVSCVEGDPKAKWFDLPDLEVSLERAPTPKAFIKMAKALLEIGYGQCLDRLEVNASGDNQELSKNLRKMVQNMRLEVDESGSGGGDPRLKNWTNSLDVFPYIAAAESCLRFSFLYRKEVNRIGMGRERIDPWPIVENIIYNQIMCKLEKTDLMDSPIGSMESVQEARSRSQERPVAGLKTKSRAYVIRGAVVDAHPGRQNVVRLFDGSRISGDHALASQAERFFADLEAFRAAFESYVDDDVNSITPPRPVRIAILDTGIDKDNVEIDFDGEHMKDDWCVNFVGGPLNPSGAPDPFAFHDHDGHGTHCASLLRKVAPDAEIYVAKVFGKNEFDLTQARNISKAIKHSVQTWDVDIISMSFGLDSPTSEASMCEWRSIRKEIEEQITLARPRLLFAAASNDGKNRPRAFPSTHRDVFCVHASDGNGNGCGLNPHHDGADNNLMTLGTGIRLLEDDSYVYGEGTSLATAIAAGMAASIMELTSRMSRLNERTRTALRTSEGMRKLLLRRMSGPGDSGKPRPYVAPWNYWRPEYWTSNPDGLEMVWSQLNCDFIDYY</sequence>
<keyword evidence="4 5" id="KW-0720">Serine protease</keyword>